<dbReference type="PANTHER" id="PTHR38459:SF1">
    <property type="entry name" value="PROPHAGE BACTOPRENOL-LINKED GLUCOSE TRANSLOCASE HOMOLOG"/>
    <property type="match status" value="1"/>
</dbReference>
<dbReference type="GO" id="GO:0005886">
    <property type="term" value="C:plasma membrane"/>
    <property type="evidence" value="ECO:0007669"/>
    <property type="project" value="TreeGrafter"/>
</dbReference>
<protein>
    <submittedName>
        <fullName evidence="8">GtrA family protein</fullName>
    </submittedName>
</protein>
<dbReference type="Pfam" id="PF04138">
    <property type="entry name" value="GtrA_DPMS_TM"/>
    <property type="match status" value="1"/>
</dbReference>
<evidence type="ECO:0000256" key="2">
    <source>
        <dbReference type="ARBA" id="ARBA00009399"/>
    </source>
</evidence>
<reference evidence="9" key="1">
    <citation type="submission" date="2018-06" db="EMBL/GenBank/DDBJ databases">
        <title>Aestuariibacter litoralis strain KCTC 52945T.</title>
        <authorList>
            <person name="Li X."/>
            <person name="Salam N."/>
            <person name="Li J.-L."/>
            <person name="Chen Y.-M."/>
            <person name="Yang Z.-W."/>
            <person name="Zhang L.-Y."/>
            <person name="Han M.-X."/>
            <person name="Xiao M."/>
            <person name="Li W.-J."/>
        </authorList>
    </citation>
    <scope>NUCLEOTIDE SEQUENCE [LARGE SCALE GENOMIC DNA]</scope>
    <source>
        <strain evidence="9">KCTC 52945</strain>
    </source>
</reference>
<evidence type="ECO:0000256" key="1">
    <source>
        <dbReference type="ARBA" id="ARBA00004141"/>
    </source>
</evidence>
<dbReference type="PANTHER" id="PTHR38459">
    <property type="entry name" value="PROPHAGE BACTOPRENOL-LINKED GLUCOSE TRANSLOCASE HOMOLOG"/>
    <property type="match status" value="1"/>
</dbReference>
<evidence type="ECO:0000313" key="8">
    <source>
        <dbReference type="EMBL" id="PZF78766.1"/>
    </source>
</evidence>
<dbReference type="Proteomes" id="UP000248795">
    <property type="component" value="Unassembled WGS sequence"/>
</dbReference>
<name>A0A2W2BZ63_9HYPH</name>
<dbReference type="AlphaFoldDB" id="A0A2W2BZ63"/>
<evidence type="ECO:0000256" key="4">
    <source>
        <dbReference type="ARBA" id="ARBA00022989"/>
    </source>
</evidence>
<evidence type="ECO:0000256" key="6">
    <source>
        <dbReference type="SAM" id="Phobius"/>
    </source>
</evidence>
<gene>
    <name evidence="8" type="ORF">DK847_02915</name>
</gene>
<keyword evidence="5 6" id="KW-0472">Membrane</keyword>
<keyword evidence="3 6" id="KW-0812">Transmembrane</keyword>
<evidence type="ECO:0000259" key="7">
    <source>
        <dbReference type="Pfam" id="PF04138"/>
    </source>
</evidence>
<proteinExistence type="inferred from homology"/>
<organism evidence="8 9">
    <name type="scientific">Aestuariivirga litoralis</name>
    <dbReference type="NCBI Taxonomy" id="2650924"/>
    <lineage>
        <taxon>Bacteria</taxon>
        <taxon>Pseudomonadati</taxon>
        <taxon>Pseudomonadota</taxon>
        <taxon>Alphaproteobacteria</taxon>
        <taxon>Hyphomicrobiales</taxon>
        <taxon>Aestuariivirgaceae</taxon>
        <taxon>Aestuariivirga</taxon>
    </lineage>
</organism>
<feature type="transmembrane region" description="Helical" evidence="6">
    <location>
        <begin position="71"/>
        <end position="95"/>
    </location>
</feature>
<feature type="transmembrane region" description="Helical" evidence="6">
    <location>
        <begin position="101"/>
        <end position="123"/>
    </location>
</feature>
<dbReference type="InterPro" id="IPR007267">
    <property type="entry name" value="GtrA_DPMS_TM"/>
</dbReference>
<dbReference type="InterPro" id="IPR051401">
    <property type="entry name" value="GtrA_CellWall_Glycosyl"/>
</dbReference>
<evidence type="ECO:0000256" key="3">
    <source>
        <dbReference type="ARBA" id="ARBA00022692"/>
    </source>
</evidence>
<comment type="similarity">
    <text evidence="2">Belongs to the GtrA family.</text>
</comment>
<feature type="transmembrane region" description="Helical" evidence="6">
    <location>
        <begin position="7"/>
        <end position="32"/>
    </location>
</feature>
<comment type="caution">
    <text evidence="8">The sequence shown here is derived from an EMBL/GenBank/DDBJ whole genome shotgun (WGS) entry which is preliminary data.</text>
</comment>
<comment type="subcellular location">
    <subcellularLocation>
        <location evidence="1">Membrane</location>
        <topology evidence="1">Multi-pass membrane protein</topology>
    </subcellularLocation>
</comment>
<feature type="transmembrane region" description="Helical" evidence="6">
    <location>
        <begin position="38"/>
        <end position="59"/>
    </location>
</feature>
<keyword evidence="9" id="KW-1185">Reference proteome</keyword>
<evidence type="ECO:0000256" key="5">
    <source>
        <dbReference type="ARBA" id="ARBA00023136"/>
    </source>
</evidence>
<evidence type="ECO:0000313" key="9">
    <source>
        <dbReference type="Proteomes" id="UP000248795"/>
    </source>
</evidence>
<feature type="domain" description="GtrA/DPMS transmembrane" evidence="7">
    <location>
        <begin position="10"/>
        <end position="124"/>
    </location>
</feature>
<keyword evidence="4 6" id="KW-1133">Transmembrane helix</keyword>
<accession>A0A2W2BZ63</accession>
<sequence length="128" mass="13626">MLREALLGLRFGIVGVAASLTHFAVLTALLSLAKAGPVLANTCAYALALGVSFTGHHFWTFRTGGPLVRSFLRFLGASGGAYVVSTLVLVALLRATALPDAMAALLAVAVMPLVTFLAHRFWVFRRRD</sequence>
<dbReference type="GO" id="GO:0000271">
    <property type="term" value="P:polysaccharide biosynthetic process"/>
    <property type="evidence" value="ECO:0007669"/>
    <property type="project" value="InterPro"/>
</dbReference>
<dbReference type="EMBL" id="QKVK01000001">
    <property type="protein sequence ID" value="PZF78766.1"/>
    <property type="molecule type" value="Genomic_DNA"/>
</dbReference>